<sequence>MTLVDDMVLIALFEDGMQPPDSSRTVGKRPYSSHTSDGSEAGRGRKRELQETEAARRASIVDEELRQQRARRIGVGASSSVMTIDGAVRVNVSTTEGAEMVDAGTRLLRGLRRNARHIFFTYPLCFYSLCIGDNCTLFFGGWGKWIVSDRVKFE</sequence>
<evidence type="ECO:0000313" key="2">
    <source>
        <dbReference type="EnsemblPlants" id="PGSC0003DMT400095282"/>
    </source>
</evidence>
<dbReference type="AlphaFoldDB" id="M1DVY5"/>
<dbReference type="HOGENOM" id="CLU_1707357_0_0_1"/>
<feature type="region of interest" description="Disordered" evidence="1">
    <location>
        <begin position="16"/>
        <end position="55"/>
    </location>
</feature>
<keyword evidence="3" id="KW-1185">Reference proteome</keyword>
<organism evidence="2 3">
    <name type="scientific">Solanum tuberosum</name>
    <name type="common">Potato</name>
    <dbReference type="NCBI Taxonomy" id="4113"/>
    <lineage>
        <taxon>Eukaryota</taxon>
        <taxon>Viridiplantae</taxon>
        <taxon>Streptophyta</taxon>
        <taxon>Embryophyta</taxon>
        <taxon>Tracheophyta</taxon>
        <taxon>Spermatophyta</taxon>
        <taxon>Magnoliopsida</taxon>
        <taxon>eudicotyledons</taxon>
        <taxon>Gunneridae</taxon>
        <taxon>Pentapetalae</taxon>
        <taxon>asterids</taxon>
        <taxon>lamiids</taxon>
        <taxon>Solanales</taxon>
        <taxon>Solanaceae</taxon>
        <taxon>Solanoideae</taxon>
        <taxon>Solaneae</taxon>
        <taxon>Solanum</taxon>
    </lineage>
</organism>
<evidence type="ECO:0008006" key="4">
    <source>
        <dbReference type="Google" id="ProtNLM"/>
    </source>
</evidence>
<feature type="compositionally biased region" description="Basic and acidic residues" evidence="1">
    <location>
        <begin position="40"/>
        <end position="55"/>
    </location>
</feature>
<name>M1DVY5_SOLTU</name>
<accession>M1DVY5</accession>
<reference evidence="2" key="2">
    <citation type="submission" date="2015-06" db="UniProtKB">
        <authorList>
            <consortium name="EnsemblPlants"/>
        </authorList>
    </citation>
    <scope>IDENTIFICATION</scope>
    <source>
        <strain evidence="2">DM1-3 516 R44</strain>
    </source>
</reference>
<reference evidence="3" key="1">
    <citation type="journal article" date="2011" name="Nature">
        <title>Genome sequence and analysis of the tuber crop potato.</title>
        <authorList>
            <consortium name="The Potato Genome Sequencing Consortium"/>
        </authorList>
    </citation>
    <scope>NUCLEOTIDE SEQUENCE [LARGE SCALE GENOMIC DNA]</scope>
    <source>
        <strain evidence="3">cv. DM1-3 516 R44</strain>
    </source>
</reference>
<dbReference type="EnsemblPlants" id="PGSC0003DMT400095282">
    <property type="protein sequence ID" value="PGSC0003DMT400095282"/>
    <property type="gene ID" value="PGSC0003DMG400044853"/>
</dbReference>
<evidence type="ECO:0000313" key="3">
    <source>
        <dbReference type="Proteomes" id="UP000011115"/>
    </source>
</evidence>
<dbReference type="InParanoid" id="M1DVY5"/>
<protein>
    <recommendedName>
        <fullName evidence="4">Integrase core domain containing protein</fullName>
    </recommendedName>
</protein>
<proteinExistence type="predicted"/>
<dbReference type="Proteomes" id="UP000011115">
    <property type="component" value="Unassembled WGS sequence"/>
</dbReference>
<evidence type="ECO:0000256" key="1">
    <source>
        <dbReference type="SAM" id="MobiDB-lite"/>
    </source>
</evidence>
<dbReference type="Gramene" id="PGSC0003DMT400095282">
    <property type="protein sequence ID" value="PGSC0003DMT400095282"/>
    <property type="gene ID" value="PGSC0003DMG400044853"/>
</dbReference>
<dbReference type="PaxDb" id="4113-PGSC0003DMT400095282"/>